<gene>
    <name evidence="3" type="ORF">JIN85_04895</name>
</gene>
<proteinExistence type="predicted"/>
<sequence length="443" mass="48540">MSNQPIPGDLREFRCIHCNGNIRIPRNLPATTGPCPHCSGIITSPAPESQGDLPKTPSGSPAAEKPIAAAPVPAAEAPVTKPEPAPAKKEKDVVPAKVQASASQNPAKSKPILTMCLLLGGILILVLLLGAGIVYFANQLSSQPKRTTALPIPPPEDPVVEEDIYIQSGWKKDAYQVLNEFLKASTIEAKLPYILNPEEKRAEMEAFYGAGPISEDETPANSFTTYPLTDEDAHNGLFMMIYDQPPQFAMKEFFRPLATLEVQYGLEEADILLSTVAKLDNFAMDPVLVEALFKKTPQGLKLDWDVYAQTKYRTFRHFLDLPKPGESKIFRVLIAEDVPDKGRAVTGMRTYRVADPTGTLYASRIVTDSVRINVPVDSDVGRSLNVINWRGGNREMPITRTATLELAWSDQEPSQLEIKRFLCWEFLGLGGKIDPASQTGSGN</sequence>
<evidence type="ECO:0000256" key="1">
    <source>
        <dbReference type="SAM" id="MobiDB-lite"/>
    </source>
</evidence>
<feature type="region of interest" description="Disordered" evidence="1">
    <location>
        <begin position="43"/>
        <end position="92"/>
    </location>
</feature>
<keyword evidence="2" id="KW-1133">Transmembrane helix</keyword>
<organism evidence="3 4">
    <name type="scientific">Luteolibacter pohnpeiensis</name>
    <dbReference type="NCBI Taxonomy" id="454153"/>
    <lineage>
        <taxon>Bacteria</taxon>
        <taxon>Pseudomonadati</taxon>
        <taxon>Verrucomicrobiota</taxon>
        <taxon>Verrucomicrobiia</taxon>
        <taxon>Verrucomicrobiales</taxon>
        <taxon>Verrucomicrobiaceae</taxon>
        <taxon>Luteolibacter</taxon>
    </lineage>
</organism>
<protein>
    <submittedName>
        <fullName evidence="3">Uncharacterized protein</fullName>
    </submittedName>
</protein>
<feature type="transmembrane region" description="Helical" evidence="2">
    <location>
        <begin position="112"/>
        <end position="137"/>
    </location>
</feature>
<accession>A0A934VVF3</accession>
<keyword evidence="2" id="KW-0472">Membrane</keyword>
<reference evidence="3" key="1">
    <citation type="submission" date="2021-01" db="EMBL/GenBank/DDBJ databases">
        <title>Modified the classification status of verrucomicrobia.</title>
        <authorList>
            <person name="Feng X."/>
        </authorList>
    </citation>
    <scope>NUCLEOTIDE SEQUENCE</scope>
    <source>
        <strain evidence="3">KCTC 22041</strain>
    </source>
</reference>
<dbReference type="EMBL" id="JAENIJ010000005">
    <property type="protein sequence ID" value="MBK1881738.1"/>
    <property type="molecule type" value="Genomic_DNA"/>
</dbReference>
<dbReference type="Proteomes" id="UP000603141">
    <property type="component" value="Unassembled WGS sequence"/>
</dbReference>
<comment type="caution">
    <text evidence="3">The sequence shown here is derived from an EMBL/GenBank/DDBJ whole genome shotgun (WGS) entry which is preliminary data.</text>
</comment>
<evidence type="ECO:0000313" key="4">
    <source>
        <dbReference type="Proteomes" id="UP000603141"/>
    </source>
</evidence>
<feature type="compositionally biased region" description="Low complexity" evidence="1">
    <location>
        <begin position="61"/>
        <end position="82"/>
    </location>
</feature>
<keyword evidence="4" id="KW-1185">Reference proteome</keyword>
<dbReference type="AlphaFoldDB" id="A0A934VVF3"/>
<evidence type="ECO:0000256" key="2">
    <source>
        <dbReference type="SAM" id="Phobius"/>
    </source>
</evidence>
<evidence type="ECO:0000313" key="3">
    <source>
        <dbReference type="EMBL" id="MBK1881738.1"/>
    </source>
</evidence>
<keyword evidence="2" id="KW-0812">Transmembrane</keyword>
<dbReference type="RefSeq" id="WP_200268173.1">
    <property type="nucleotide sequence ID" value="NZ_JAENIJ010000005.1"/>
</dbReference>
<name>A0A934VVF3_9BACT</name>